<dbReference type="RefSeq" id="WP_380897388.1">
    <property type="nucleotide sequence ID" value="NZ_JBHTKY010000021.1"/>
</dbReference>
<evidence type="ECO:0000313" key="3">
    <source>
        <dbReference type="Proteomes" id="UP001597205"/>
    </source>
</evidence>
<protein>
    <submittedName>
        <fullName evidence="2">Dihydrofolate reductase family protein</fullName>
    </submittedName>
</protein>
<name>A0ABW3RQ27_9SPHI</name>
<sequence length="190" mass="21359">MRKLIVQEFLSADGFAADRDKTTSFFDGTKMHVGKEIDLYQVEFIKTIDTILLGKNTYEMFLEFWPNADPNEEPVADPLNSTNKLVVSTSLKEVSWGKWNNAALINQNIIDSIRELKSKPGKNIVVWGSLTLAKSLFKAKLVDELHVLVCPVAIGKGYHFISEEEELMKLKLLASKTFTSSVVSSVYQVI</sequence>
<dbReference type="PANTHER" id="PTHR38011:SF11">
    <property type="entry name" value="2,5-DIAMINO-6-RIBOSYLAMINO-4(3H)-PYRIMIDINONE 5'-PHOSPHATE REDUCTASE"/>
    <property type="match status" value="1"/>
</dbReference>
<evidence type="ECO:0000259" key="1">
    <source>
        <dbReference type="Pfam" id="PF01872"/>
    </source>
</evidence>
<reference evidence="3" key="1">
    <citation type="journal article" date="2019" name="Int. J. Syst. Evol. Microbiol.">
        <title>The Global Catalogue of Microorganisms (GCM) 10K type strain sequencing project: providing services to taxonomists for standard genome sequencing and annotation.</title>
        <authorList>
            <consortium name="The Broad Institute Genomics Platform"/>
            <consortium name="The Broad Institute Genome Sequencing Center for Infectious Disease"/>
            <person name="Wu L."/>
            <person name="Ma J."/>
        </authorList>
    </citation>
    <scope>NUCLEOTIDE SEQUENCE [LARGE SCALE GENOMIC DNA]</scope>
    <source>
        <strain evidence="3">CCUG 52468</strain>
    </source>
</reference>
<dbReference type="Proteomes" id="UP001597205">
    <property type="component" value="Unassembled WGS sequence"/>
</dbReference>
<evidence type="ECO:0000313" key="2">
    <source>
        <dbReference type="EMBL" id="MFD1166597.1"/>
    </source>
</evidence>
<keyword evidence="3" id="KW-1185">Reference proteome</keyword>
<proteinExistence type="predicted"/>
<dbReference type="Gene3D" id="3.40.430.10">
    <property type="entry name" value="Dihydrofolate Reductase, subunit A"/>
    <property type="match status" value="1"/>
</dbReference>
<dbReference type="InterPro" id="IPR050765">
    <property type="entry name" value="Riboflavin_Biosynth_HTPR"/>
</dbReference>
<accession>A0ABW3RQ27</accession>
<dbReference type="SUPFAM" id="SSF53597">
    <property type="entry name" value="Dihydrofolate reductase-like"/>
    <property type="match status" value="1"/>
</dbReference>
<organism evidence="2 3">
    <name type="scientific">Sphingobacterium daejeonense</name>
    <dbReference type="NCBI Taxonomy" id="371142"/>
    <lineage>
        <taxon>Bacteria</taxon>
        <taxon>Pseudomonadati</taxon>
        <taxon>Bacteroidota</taxon>
        <taxon>Sphingobacteriia</taxon>
        <taxon>Sphingobacteriales</taxon>
        <taxon>Sphingobacteriaceae</taxon>
        <taxon>Sphingobacterium</taxon>
    </lineage>
</organism>
<gene>
    <name evidence="2" type="ORF">ACFQ2C_13365</name>
</gene>
<dbReference type="InterPro" id="IPR024072">
    <property type="entry name" value="DHFR-like_dom_sf"/>
</dbReference>
<comment type="caution">
    <text evidence="2">The sequence shown here is derived from an EMBL/GenBank/DDBJ whole genome shotgun (WGS) entry which is preliminary data.</text>
</comment>
<dbReference type="InterPro" id="IPR002734">
    <property type="entry name" value="RibDG_C"/>
</dbReference>
<dbReference type="EMBL" id="JBHTKY010000021">
    <property type="protein sequence ID" value="MFD1166597.1"/>
    <property type="molecule type" value="Genomic_DNA"/>
</dbReference>
<feature type="domain" description="Bacterial bifunctional deaminase-reductase C-terminal" evidence="1">
    <location>
        <begin position="2"/>
        <end position="183"/>
    </location>
</feature>
<dbReference type="PANTHER" id="PTHR38011">
    <property type="entry name" value="DIHYDROFOLATE REDUCTASE FAMILY PROTEIN (AFU_ORTHOLOGUE AFUA_8G06820)"/>
    <property type="match status" value="1"/>
</dbReference>
<dbReference type="Pfam" id="PF01872">
    <property type="entry name" value="RibD_C"/>
    <property type="match status" value="1"/>
</dbReference>